<gene>
    <name evidence="1" type="ORF">M513_02882</name>
    <name evidence="2" type="ORF">M514_02882</name>
</gene>
<evidence type="ECO:0000313" key="3">
    <source>
        <dbReference type="Proteomes" id="UP000030764"/>
    </source>
</evidence>
<evidence type="ECO:0000313" key="2">
    <source>
        <dbReference type="EMBL" id="KFD66631.1"/>
    </source>
</evidence>
<dbReference type="EMBL" id="KL363195">
    <property type="protein sequence ID" value="KFD56104.1"/>
    <property type="molecule type" value="Genomic_DNA"/>
</dbReference>
<dbReference type="Proteomes" id="UP000030764">
    <property type="component" value="Unassembled WGS sequence"/>
</dbReference>
<proteinExistence type="predicted"/>
<keyword evidence="3" id="KW-1185">Reference proteome</keyword>
<dbReference type="AlphaFoldDB" id="A0A085NAY5"/>
<name>A0A085NAY5_9BILA</name>
<dbReference type="Proteomes" id="UP000030758">
    <property type="component" value="Unassembled WGS sequence"/>
</dbReference>
<sequence length="87" mass="9654">MIYYICHQNMRTKAHGCQRVIVMLGGISHHHDEAGPGAEIVDTRCAFSAESTECESSNHTRRTEEVPLSLRGTTLARSFLISSSIIH</sequence>
<protein>
    <submittedName>
        <fullName evidence="2">Uncharacterized protein</fullName>
    </submittedName>
</protein>
<evidence type="ECO:0000313" key="1">
    <source>
        <dbReference type="EMBL" id="KFD56104.1"/>
    </source>
</evidence>
<reference evidence="2 3" key="1">
    <citation type="journal article" date="2014" name="Nat. Genet.">
        <title>Genome and transcriptome of the porcine whipworm Trichuris suis.</title>
        <authorList>
            <person name="Jex A.R."/>
            <person name="Nejsum P."/>
            <person name="Schwarz E.M."/>
            <person name="Hu L."/>
            <person name="Young N.D."/>
            <person name="Hall R.S."/>
            <person name="Korhonen P.K."/>
            <person name="Liao S."/>
            <person name="Thamsborg S."/>
            <person name="Xia J."/>
            <person name="Xu P."/>
            <person name="Wang S."/>
            <person name="Scheerlinck J.P."/>
            <person name="Hofmann A."/>
            <person name="Sternberg P.W."/>
            <person name="Wang J."/>
            <person name="Gasser R.B."/>
        </authorList>
    </citation>
    <scope>NUCLEOTIDE SEQUENCE [LARGE SCALE GENOMIC DNA]</scope>
    <source>
        <strain evidence="2">DCEP-RM93F</strain>
        <strain evidence="1">DCEP-RM93M</strain>
    </source>
</reference>
<organism evidence="2">
    <name type="scientific">Trichuris suis</name>
    <name type="common">pig whipworm</name>
    <dbReference type="NCBI Taxonomy" id="68888"/>
    <lineage>
        <taxon>Eukaryota</taxon>
        <taxon>Metazoa</taxon>
        <taxon>Ecdysozoa</taxon>
        <taxon>Nematoda</taxon>
        <taxon>Enoplea</taxon>
        <taxon>Dorylaimia</taxon>
        <taxon>Trichinellida</taxon>
        <taxon>Trichuridae</taxon>
        <taxon>Trichuris</taxon>
    </lineage>
</organism>
<accession>A0A085NAY5</accession>
<dbReference type="EMBL" id="KL367522">
    <property type="protein sequence ID" value="KFD66631.1"/>
    <property type="molecule type" value="Genomic_DNA"/>
</dbReference>